<dbReference type="NCBIfam" id="TIGR02451">
    <property type="entry name" value="anti_sig_ChrR"/>
    <property type="match status" value="1"/>
</dbReference>
<dbReference type="EMBL" id="FLRC01000022">
    <property type="protein sequence ID" value="SBT25910.1"/>
    <property type="molecule type" value="Genomic_DNA"/>
</dbReference>
<keyword evidence="2" id="KW-0812">Transmembrane</keyword>
<gene>
    <name evidence="4" type="ORF">ODI_01537</name>
    <name evidence="5" type="ORF">ODI_R3727</name>
</gene>
<feature type="domain" description="ChrR-like cupin" evidence="3">
    <location>
        <begin position="124"/>
        <end position="214"/>
    </location>
</feature>
<dbReference type="SUPFAM" id="SSF51182">
    <property type="entry name" value="RmlC-like cupins"/>
    <property type="match status" value="1"/>
</dbReference>
<dbReference type="Pfam" id="PF12973">
    <property type="entry name" value="Cupin_7"/>
    <property type="match status" value="1"/>
</dbReference>
<keyword evidence="6" id="KW-1185">Reference proteome</keyword>
<keyword evidence="2" id="KW-0472">Membrane</keyword>
<protein>
    <recommendedName>
        <fullName evidence="3">ChrR-like cupin domain-containing protein</fullName>
    </recommendedName>
</protein>
<reference evidence="4 6" key="1">
    <citation type="submission" date="2016-06" db="EMBL/GenBank/DDBJ databases">
        <authorList>
            <person name="Kjaerup R.B."/>
            <person name="Dalgaard T.S."/>
            <person name="Juul-Madsen H.R."/>
        </authorList>
    </citation>
    <scope>NUCLEOTIDE SEQUENCE [LARGE SCALE GENOMIC DNA]</scope>
    <source>
        <strain evidence="4">Orrdi1</strain>
    </source>
</reference>
<dbReference type="InterPro" id="IPR012807">
    <property type="entry name" value="Anti-sigma_ChrR"/>
</dbReference>
<dbReference type="CDD" id="cd20301">
    <property type="entry name" value="cupin_ChrR"/>
    <property type="match status" value="1"/>
</dbReference>
<evidence type="ECO:0000313" key="5">
    <source>
        <dbReference type="EMBL" id="SOE51843.1"/>
    </source>
</evidence>
<dbReference type="EMBL" id="LT907988">
    <property type="protein sequence ID" value="SOE51843.1"/>
    <property type="molecule type" value="Genomic_DNA"/>
</dbReference>
<reference evidence="5 6" key="2">
    <citation type="submission" date="2017-08" db="EMBL/GenBank/DDBJ databases">
        <authorList>
            <person name="de Groot N.N."/>
        </authorList>
    </citation>
    <scope>NUCLEOTIDE SEQUENCE [LARGE SCALE GENOMIC DNA]</scope>
    <source>
        <strain evidence="5">Orrdi1</strain>
    </source>
</reference>
<dbReference type="STRING" id="1851544.ODI_01537"/>
<dbReference type="InterPro" id="IPR011051">
    <property type="entry name" value="RmlC_Cupin_sf"/>
</dbReference>
<evidence type="ECO:0000313" key="4">
    <source>
        <dbReference type="EMBL" id="SBT25910.1"/>
    </source>
</evidence>
<dbReference type="InterPro" id="IPR025979">
    <property type="entry name" value="ChrR-like_cupin_dom"/>
</dbReference>
<dbReference type="InterPro" id="IPR014710">
    <property type="entry name" value="RmlC-like_jellyroll"/>
</dbReference>
<sequence length="237" mass="24997">MNAMIDRHHLDDATLVSYSAGALPAALALVAATHLALCPQCRARLAGVDRLGGMLMHDGPDWRQAPAPAPSPLRGRDAMLAKLDALEGVPPGEALEPAPAAPSAEAGSPDPDLLPGLLHPHFGMRYSALRWRLMAPGLHRVQASGIHEGQLMLLKLAPGISLPPHGHGGSEMTLVLKGAYNDCFGRYGAGDIADLDEDIEHQPVAEQGEPCIALAGTDAPLRFKTWGARLIQRLVGI</sequence>
<keyword evidence="2" id="KW-1133">Transmembrane helix</keyword>
<dbReference type="Gene3D" id="2.60.120.10">
    <property type="entry name" value="Jelly Rolls"/>
    <property type="match status" value="1"/>
</dbReference>
<organism evidence="4 6">
    <name type="scientific">Orrella dioscoreae</name>
    <dbReference type="NCBI Taxonomy" id="1851544"/>
    <lineage>
        <taxon>Bacteria</taxon>
        <taxon>Pseudomonadati</taxon>
        <taxon>Pseudomonadota</taxon>
        <taxon>Betaproteobacteria</taxon>
        <taxon>Burkholderiales</taxon>
        <taxon>Alcaligenaceae</taxon>
        <taxon>Orrella</taxon>
    </lineage>
</organism>
<dbReference type="AlphaFoldDB" id="A0A1C3K346"/>
<evidence type="ECO:0000259" key="3">
    <source>
        <dbReference type="Pfam" id="PF12973"/>
    </source>
</evidence>
<dbReference type="KEGG" id="odi:ODI_R3727"/>
<proteinExistence type="predicted"/>
<feature type="region of interest" description="Disordered" evidence="1">
    <location>
        <begin position="91"/>
        <end position="112"/>
    </location>
</feature>
<dbReference type="Proteomes" id="UP000078558">
    <property type="component" value="Chromosome I"/>
</dbReference>
<dbReference type="Gene3D" id="1.10.10.1320">
    <property type="entry name" value="Anti-sigma factor, zinc-finger domain"/>
    <property type="match status" value="1"/>
</dbReference>
<feature type="transmembrane region" description="Helical" evidence="2">
    <location>
        <begin position="15"/>
        <end position="37"/>
    </location>
</feature>
<evidence type="ECO:0000313" key="6">
    <source>
        <dbReference type="Proteomes" id="UP000078558"/>
    </source>
</evidence>
<dbReference type="InterPro" id="IPR041916">
    <property type="entry name" value="Anti_sigma_zinc_sf"/>
</dbReference>
<name>A0A1C3K346_9BURK</name>
<evidence type="ECO:0000256" key="2">
    <source>
        <dbReference type="SAM" id="Phobius"/>
    </source>
</evidence>
<evidence type="ECO:0000256" key="1">
    <source>
        <dbReference type="SAM" id="MobiDB-lite"/>
    </source>
</evidence>
<accession>A0A1C3K346</accession>